<dbReference type="RefSeq" id="XP_007756795.1">
    <property type="nucleotide sequence ID" value="XM_007758605.1"/>
</dbReference>
<reference evidence="2 3" key="1">
    <citation type="submission" date="2013-03" db="EMBL/GenBank/DDBJ databases">
        <title>The Genome Sequence of Cladophialophora yegresii CBS 114405.</title>
        <authorList>
            <consortium name="The Broad Institute Genomics Platform"/>
            <person name="Cuomo C."/>
            <person name="de Hoog S."/>
            <person name="Gorbushina A."/>
            <person name="Walker B."/>
            <person name="Young S.K."/>
            <person name="Zeng Q."/>
            <person name="Gargeya S."/>
            <person name="Fitzgerald M."/>
            <person name="Haas B."/>
            <person name="Abouelleil A."/>
            <person name="Allen A.W."/>
            <person name="Alvarado L."/>
            <person name="Arachchi H.M."/>
            <person name="Berlin A.M."/>
            <person name="Chapman S.B."/>
            <person name="Gainer-Dewar J."/>
            <person name="Goldberg J."/>
            <person name="Griggs A."/>
            <person name="Gujja S."/>
            <person name="Hansen M."/>
            <person name="Howarth C."/>
            <person name="Imamovic A."/>
            <person name="Ireland A."/>
            <person name="Larimer J."/>
            <person name="McCowan C."/>
            <person name="Murphy C."/>
            <person name="Pearson M."/>
            <person name="Poon T.W."/>
            <person name="Priest M."/>
            <person name="Roberts A."/>
            <person name="Saif S."/>
            <person name="Shea T."/>
            <person name="Sisk P."/>
            <person name="Sykes S."/>
            <person name="Wortman J."/>
            <person name="Nusbaum C."/>
            <person name="Birren B."/>
        </authorList>
    </citation>
    <scope>NUCLEOTIDE SEQUENCE [LARGE SCALE GENOMIC DNA]</scope>
    <source>
        <strain evidence="2 3">CBS 114405</strain>
    </source>
</reference>
<dbReference type="GeneID" id="19179180"/>
<evidence type="ECO:0000313" key="2">
    <source>
        <dbReference type="EMBL" id="EXJ60442.1"/>
    </source>
</evidence>
<feature type="region of interest" description="Disordered" evidence="1">
    <location>
        <begin position="25"/>
        <end position="229"/>
    </location>
</feature>
<feature type="compositionally biased region" description="Acidic residues" evidence="1">
    <location>
        <begin position="135"/>
        <end position="144"/>
    </location>
</feature>
<dbReference type="HOGENOM" id="CLU_018397_0_0_1"/>
<accession>W9VX92</accession>
<feature type="compositionally biased region" description="Polar residues" evidence="1">
    <location>
        <begin position="213"/>
        <end position="229"/>
    </location>
</feature>
<dbReference type="OrthoDB" id="4966at2759"/>
<dbReference type="STRING" id="1182544.W9VX92"/>
<comment type="caution">
    <text evidence="2">The sequence shown here is derived from an EMBL/GenBank/DDBJ whole genome shotgun (WGS) entry which is preliminary data.</text>
</comment>
<evidence type="ECO:0000256" key="1">
    <source>
        <dbReference type="SAM" id="MobiDB-lite"/>
    </source>
</evidence>
<feature type="compositionally biased region" description="Polar residues" evidence="1">
    <location>
        <begin position="279"/>
        <end position="299"/>
    </location>
</feature>
<dbReference type="EMBL" id="AMGW01000003">
    <property type="protein sequence ID" value="EXJ60442.1"/>
    <property type="molecule type" value="Genomic_DNA"/>
</dbReference>
<dbReference type="AlphaFoldDB" id="W9VX92"/>
<evidence type="ECO:0008006" key="4">
    <source>
        <dbReference type="Google" id="ProtNLM"/>
    </source>
</evidence>
<organism evidence="2 3">
    <name type="scientific">Cladophialophora yegresii CBS 114405</name>
    <dbReference type="NCBI Taxonomy" id="1182544"/>
    <lineage>
        <taxon>Eukaryota</taxon>
        <taxon>Fungi</taxon>
        <taxon>Dikarya</taxon>
        <taxon>Ascomycota</taxon>
        <taxon>Pezizomycotina</taxon>
        <taxon>Eurotiomycetes</taxon>
        <taxon>Chaetothyriomycetidae</taxon>
        <taxon>Chaetothyriales</taxon>
        <taxon>Herpotrichiellaceae</taxon>
        <taxon>Cladophialophora</taxon>
    </lineage>
</organism>
<name>W9VX92_9EURO</name>
<proteinExistence type="predicted"/>
<dbReference type="eggNOG" id="ENOG502SPGI">
    <property type="taxonomic scope" value="Eukaryota"/>
</dbReference>
<feature type="compositionally biased region" description="Polar residues" evidence="1">
    <location>
        <begin position="178"/>
        <end position="191"/>
    </location>
</feature>
<dbReference type="VEuPathDB" id="FungiDB:A1O7_04594"/>
<feature type="region of interest" description="Disordered" evidence="1">
    <location>
        <begin position="279"/>
        <end position="306"/>
    </location>
</feature>
<protein>
    <recommendedName>
        <fullName evidence="4">F-box domain-containing protein</fullName>
    </recommendedName>
</protein>
<keyword evidence="3" id="KW-1185">Reference proteome</keyword>
<dbReference type="Proteomes" id="UP000019473">
    <property type="component" value="Unassembled WGS sequence"/>
</dbReference>
<sequence length="797" mass="89201">MSDNPPPKKKSRFFANGMSVVDNLLRPLKKQTRKNGEGDPGSAEADVNGPPRDGNPSSDQGSPLLSNIRPAAPTILPAQTTIANETSATGSAPGPPSALPPREHHARGQSPSPQRHAPDSEAETEAESIASRREDEEDCDVSDEENTKPNLHVQTQRHQRRQAIYGAEALLPHGSNAGGQHSLQPSSSIYTPLSVPAQGLNPAGPSALPPPGNSYTFSGVPTNPNATTAGGQFPFNFRLTQNLRIPSTIQQATYNPYQHPIGSGLARIALQAVHTNTRPLNHAQQSPTTAKRPIQTNLPNAPYVDMDRDEHGRRLREYLPRPTAHHGIGHPSKSVAPRIRRTDPDSLIPEHMYTTPNRVERAQQVARINLKRKRPDTILPPASYVYQRTGSPDFNIFHGLLLYPELCFALAAHLPVKDLISLYAISKDFHVILDTRFTTVILRQAVSKAPDSARTFMFRSYAHLCRSDPAARIAHPNAQLAEQGTPRKIPSFRWLKMVLHREKVIHELMTVFAEDGVPLPARCALALKRLWFMLDIPDNARRIGFVHNKTLMTDLDLYFCACFITKLDMRLNDPISGEKRDGMRKLLLAQRSFTRILGVLKREIWTTRFDVLREWVRMKHVVVEPDEAGLDMFGVPAREIGRGRLEYWGLKTEEDVGRKLHGLLRPDQLIVREAIKRGMRFEKHYLRFLLYGYVGPDTLEDYAPRTYGRRIREIQDDEYGVDDLVGGVAALGMGDEGFDPLLDLGQPRQTSPYTIVKEATSSAEVAIRAREDEFLDKCISWWEEERRAVQLSKKHAG</sequence>
<feature type="compositionally biased region" description="Polar residues" evidence="1">
    <location>
        <begin position="55"/>
        <end position="65"/>
    </location>
</feature>
<evidence type="ECO:0000313" key="3">
    <source>
        <dbReference type="Proteomes" id="UP000019473"/>
    </source>
</evidence>
<gene>
    <name evidence="2" type="ORF">A1O7_04594</name>
</gene>